<dbReference type="PANTHER" id="PTHR13774">
    <property type="entry name" value="PHENAZINE BIOSYNTHESIS PROTEIN"/>
    <property type="match status" value="1"/>
</dbReference>
<gene>
    <name evidence="2" type="ORF">C7H19_02940</name>
</gene>
<dbReference type="OrthoDB" id="9788221at2"/>
<keyword evidence="3" id="KW-1185">Reference proteome</keyword>
<reference evidence="2 3" key="2">
    <citation type="submission" date="2018-03" db="EMBL/GenBank/DDBJ databases">
        <authorList>
            <person name="Keele B.F."/>
        </authorList>
    </citation>
    <scope>NUCLEOTIDE SEQUENCE [LARGE SCALE GENOMIC DNA]</scope>
    <source>
        <strain evidence="2 3">CCALA 016</strain>
    </source>
</reference>
<sequence length="305" mass="33717">MQYQFYTADVFTDRLFGGNQLAVFPHSEGITPQLMQKIAAEFNYSETVFVFPPETSQGTRRIRIFTPQTELPFAGHPTIGTAYILAAIGELVLDCNETIIYLEEKIGLVPVKILTQDGVPFYTELTASQLPLFGSETYAISDLAAMLSLEPNDLLCNDYFPQGVSCGVPFLFIPLRNRDAIARVKLNIERWQTLLSNAWASAVYVFCFEPELEESDLRSRMFAPNMGIVEDPATGSAAAAFAGYLAMRHPSPNITLKWVIEQGFEMGRPSILKIETDLIDGQIIAVRVGGSSVLVSNGTMNIPEL</sequence>
<dbReference type="InterPro" id="IPR003719">
    <property type="entry name" value="Phenazine_PhzF-like"/>
</dbReference>
<dbReference type="SUPFAM" id="SSF54506">
    <property type="entry name" value="Diaminopimelate epimerase-like"/>
    <property type="match status" value="1"/>
</dbReference>
<dbReference type="PIRSF" id="PIRSF016184">
    <property type="entry name" value="PhzC_PhzF"/>
    <property type="match status" value="1"/>
</dbReference>
<proteinExistence type="predicted"/>
<dbReference type="PANTHER" id="PTHR13774:SF32">
    <property type="entry name" value="ANTISENSE-ENHANCING SEQUENCE 1"/>
    <property type="match status" value="1"/>
</dbReference>
<evidence type="ECO:0008006" key="4">
    <source>
        <dbReference type="Google" id="ProtNLM"/>
    </source>
</evidence>
<reference evidence="2 3" key="1">
    <citation type="submission" date="2018-03" db="EMBL/GenBank/DDBJ databases">
        <title>The ancient ancestry and fast evolution of plastids.</title>
        <authorList>
            <person name="Moore K.R."/>
            <person name="Magnabosco C."/>
            <person name="Momper L."/>
            <person name="Gold D.A."/>
            <person name="Bosak T."/>
            <person name="Fournier G.P."/>
        </authorList>
    </citation>
    <scope>NUCLEOTIDE SEQUENCE [LARGE SCALE GENOMIC DNA]</scope>
    <source>
        <strain evidence="2 3">CCALA 016</strain>
    </source>
</reference>
<dbReference type="RefSeq" id="WP_106455391.1">
    <property type="nucleotide sequence ID" value="NZ_PXOH01000002.1"/>
</dbReference>
<dbReference type="AlphaFoldDB" id="A0A2T1M2P7"/>
<dbReference type="EMBL" id="PXOH01000002">
    <property type="protein sequence ID" value="PSF39025.1"/>
    <property type="molecule type" value="Genomic_DNA"/>
</dbReference>
<comment type="caution">
    <text evidence="2">The sequence shown here is derived from an EMBL/GenBank/DDBJ whole genome shotgun (WGS) entry which is preliminary data.</text>
</comment>
<dbReference type="GO" id="GO:0005737">
    <property type="term" value="C:cytoplasm"/>
    <property type="evidence" value="ECO:0007669"/>
    <property type="project" value="TreeGrafter"/>
</dbReference>
<evidence type="ECO:0000313" key="3">
    <source>
        <dbReference type="Proteomes" id="UP000239001"/>
    </source>
</evidence>
<accession>A0A2T1M2P7</accession>
<dbReference type="Pfam" id="PF02567">
    <property type="entry name" value="PhzC-PhzF"/>
    <property type="match status" value="1"/>
</dbReference>
<dbReference type="GO" id="GO:0016853">
    <property type="term" value="F:isomerase activity"/>
    <property type="evidence" value="ECO:0007669"/>
    <property type="project" value="TreeGrafter"/>
</dbReference>
<dbReference type="NCBIfam" id="TIGR00654">
    <property type="entry name" value="PhzF_family"/>
    <property type="match status" value="1"/>
</dbReference>
<dbReference type="Gene3D" id="3.10.310.10">
    <property type="entry name" value="Diaminopimelate Epimerase, Chain A, domain 1"/>
    <property type="match status" value="2"/>
</dbReference>
<evidence type="ECO:0000256" key="1">
    <source>
        <dbReference type="PIRSR" id="PIRSR016184-1"/>
    </source>
</evidence>
<dbReference type="Proteomes" id="UP000239001">
    <property type="component" value="Unassembled WGS sequence"/>
</dbReference>
<feature type="active site" evidence="1">
    <location>
        <position position="46"/>
    </location>
</feature>
<protein>
    <recommendedName>
        <fullName evidence="4">PhzF family phenazine biosynthesis protein</fullName>
    </recommendedName>
</protein>
<evidence type="ECO:0000313" key="2">
    <source>
        <dbReference type="EMBL" id="PSF39025.1"/>
    </source>
</evidence>
<organism evidence="2 3">
    <name type="scientific">Aphanothece hegewaldii CCALA 016</name>
    <dbReference type="NCBI Taxonomy" id="2107694"/>
    <lineage>
        <taxon>Bacteria</taxon>
        <taxon>Bacillati</taxon>
        <taxon>Cyanobacteriota</taxon>
        <taxon>Cyanophyceae</taxon>
        <taxon>Oscillatoriophycideae</taxon>
        <taxon>Chroococcales</taxon>
        <taxon>Aphanothecaceae</taxon>
        <taxon>Aphanothece</taxon>
    </lineage>
</organism>
<name>A0A2T1M2P7_9CHRO</name>